<protein>
    <recommendedName>
        <fullName evidence="4">DUF3177 family protein</fullName>
    </recommendedName>
</protein>
<gene>
    <name evidence="2" type="ordered locus">SYNW0287</name>
</gene>
<accession>Q7U9H1</accession>
<evidence type="ECO:0000313" key="2">
    <source>
        <dbReference type="EMBL" id="CAE06802.1"/>
    </source>
</evidence>
<evidence type="ECO:0000256" key="1">
    <source>
        <dbReference type="SAM" id="Phobius"/>
    </source>
</evidence>
<dbReference type="AlphaFoldDB" id="Q7U9H1"/>
<sequence>MARLLVAVVNELSYRALVWLTYRLAASVALGLPLVLLIWSAWRREPVVQRLLGLYWKVASLMGISLLLLTDERPLGYVTALVAPVLMVVSVWFWVDLNEELADQPPWRPLPLTVRLWRWALSGFGVISLVMTATGLRCMQSQSSPDCSAWLEAPQGIHRGVETVFDFVFGGQWTEAVAAFVGYVALVAYLAGLLQWLLVRLPRYGRVAGEF</sequence>
<dbReference type="RefSeq" id="WP_011127161.1">
    <property type="nucleotide sequence ID" value="NC_005070.1"/>
</dbReference>
<dbReference type="STRING" id="84588.SYNW0287"/>
<dbReference type="Pfam" id="PF11375">
    <property type="entry name" value="DUF3177"/>
    <property type="match status" value="1"/>
</dbReference>
<evidence type="ECO:0000313" key="3">
    <source>
        <dbReference type="Proteomes" id="UP000001422"/>
    </source>
</evidence>
<evidence type="ECO:0008006" key="4">
    <source>
        <dbReference type="Google" id="ProtNLM"/>
    </source>
</evidence>
<feature type="transmembrane region" description="Helical" evidence="1">
    <location>
        <begin position="176"/>
        <end position="199"/>
    </location>
</feature>
<dbReference type="HOGENOM" id="CLU_093159_0_0_3"/>
<feature type="transmembrane region" description="Helical" evidence="1">
    <location>
        <begin position="20"/>
        <end position="39"/>
    </location>
</feature>
<name>Q7U9H1_PARMW</name>
<feature type="transmembrane region" description="Helical" evidence="1">
    <location>
        <begin position="51"/>
        <end position="69"/>
    </location>
</feature>
<dbReference type="KEGG" id="syw:SYNW0287"/>
<keyword evidence="1" id="KW-0812">Transmembrane</keyword>
<dbReference type="eggNOG" id="ENOG502ZC57">
    <property type="taxonomic scope" value="Bacteria"/>
</dbReference>
<keyword evidence="1" id="KW-0472">Membrane</keyword>
<feature type="transmembrane region" description="Helical" evidence="1">
    <location>
        <begin position="75"/>
        <end position="95"/>
    </location>
</feature>
<dbReference type="Proteomes" id="UP000001422">
    <property type="component" value="Chromosome"/>
</dbReference>
<dbReference type="EMBL" id="BX569689">
    <property type="protein sequence ID" value="CAE06802.1"/>
    <property type="molecule type" value="Genomic_DNA"/>
</dbReference>
<feature type="transmembrane region" description="Helical" evidence="1">
    <location>
        <begin position="116"/>
        <end position="136"/>
    </location>
</feature>
<keyword evidence="3" id="KW-1185">Reference proteome</keyword>
<reference evidence="2 3" key="1">
    <citation type="journal article" date="2003" name="Nature">
        <title>The genome of a motile marine Synechococcus.</title>
        <authorList>
            <person name="Palenik B."/>
            <person name="Brahamsha B."/>
            <person name="Larimer F."/>
            <person name="Land M."/>
            <person name="Hauser L."/>
            <person name="Chain P."/>
            <person name="Lamerdin J."/>
            <person name="Regala W."/>
            <person name="Allen E.A."/>
            <person name="McCarren J."/>
            <person name="Paulsen I."/>
            <person name="Dufresne A."/>
            <person name="Partensky F."/>
            <person name="Webb E."/>
            <person name="Waterbury J."/>
        </authorList>
    </citation>
    <scope>NUCLEOTIDE SEQUENCE [LARGE SCALE GENOMIC DNA]</scope>
    <source>
        <strain evidence="2 3">WH8102</strain>
    </source>
</reference>
<organism evidence="2 3">
    <name type="scientific">Parasynechococcus marenigrum (strain WH8102)</name>
    <dbReference type="NCBI Taxonomy" id="84588"/>
    <lineage>
        <taxon>Bacteria</taxon>
        <taxon>Bacillati</taxon>
        <taxon>Cyanobacteriota</taxon>
        <taxon>Cyanophyceae</taxon>
        <taxon>Synechococcales</taxon>
        <taxon>Prochlorococcaceae</taxon>
        <taxon>Parasynechococcus</taxon>
        <taxon>Parasynechococcus marenigrum</taxon>
    </lineage>
</organism>
<keyword evidence="1" id="KW-1133">Transmembrane helix</keyword>
<dbReference type="InterPro" id="IPR021515">
    <property type="entry name" value="DUF3177"/>
</dbReference>
<proteinExistence type="predicted"/>